<evidence type="ECO:0000313" key="1">
    <source>
        <dbReference type="EMBL" id="PSW05251.1"/>
    </source>
</evidence>
<reference evidence="1 2" key="1">
    <citation type="submission" date="2018-03" db="EMBL/GenBank/DDBJ databases">
        <title>Whole genome sequencing of Histamine producing bacteria.</title>
        <authorList>
            <person name="Butler K."/>
        </authorList>
    </citation>
    <scope>NUCLEOTIDE SEQUENCE [LARGE SCALE GENOMIC DNA]</scope>
    <source>
        <strain evidence="1 2">DSM 16190</strain>
    </source>
</reference>
<comment type="caution">
    <text evidence="1">The sequence shown here is derived from an EMBL/GenBank/DDBJ whole genome shotgun (WGS) entry which is preliminary data.</text>
</comment>
<accession>A0A2T3MZ66</accession>
<name>A0A2T3MZ66_9GAMM</name>
<protein>
    <submittedName>
        <fullName evidence="1">Uncharacterized protein</fullName>
    </submittedName>
</protein>
<dbReference type="Proteomes" id="UP000240904">
    <property type="component" value="Unassembled WGS sequence"/>
</dbReference>
<keyword evidence="2" id="KW-1185">Reference proteome</keyword>
<dbReference type="EMBL" id="PYMC01000006">
    <property type="protein sequence ID" value="PSW05251.1"/>
    <property type="molecule type" value="Genomic_DNA"/>
</dbReference>
<dbReference type="OrthoDB" id="5888987at2"/>
<dbReference type="RefSeq" id="WP_107283352.1">
    <property type="nucleotide sequence ID" value="NZ_PYMC01000006.1"/>
</dbReference>
<dbReference type="AlphaFoldDB" id="A0A2T3MZ66"/>
<organism evidence="1 2">
    <name type="scientific">Photobacterium lipolyticum</name>
    <dbReference type="NCBI Taxonomy" id="266810"/>
    <lineage>
        <taxon>Bacteria</taxon>
        <taxon>Pseudomonadati</taxon>
        <taxon>Pseudomonadota</taxon>
        <taxon>Gammaproteobacteria</taxon>
        <taxon>Vibrionales</taxon>
        <taxon>Vibrionaceae</taxon>
        <taxon>Photobacterium</taxon>
    </lineage>
</organism>
<proteinExistence type="predicted"/>
<sequence>MVCDLLAVSIQQFQDDCLQLCEQHYPTVHNRGMRENHLGKALCRRIVATFQQAGLNVDLQQTGDDNDLPQPIFSISSDDFTIWIIAHHLLSANLARREALVETIDTVMKKYQPNKSNHLLLVADHWFDRSKASKEIPAWWLGQVPENLDDYRLDGIRLLDTTRTLPDSISERYSFVEGQLQLHHPLKRSGDKKVVHKYIVLTAYYPI</sequence>
<gene>
    <name evidence="1" type="ORF">C9I89_10765</name>
</gene>
<evidence type="ECO:0000313" key="2">
    <source>
        <dbReference type="Proteomes" id="UP000240904"/>
    </source>
</evidence>